<evidence type="ECO:0000256" key="2">
    <source>
        <dbReference type="ARBA" id="ARBA00022741"/>
    </source>
</evidence>
<evidence type="ECO:0000313" key="10">
    <source>
        <dbReference type="Proteomes" id="UP000019377"/>
    </source>
</evidence>
<keyword evidence="5" id="KW-0067">ATP-binding</keyword>
<dbReference type="CDD" id="cd18019">
    <property type="entry name" value="DEXHc_Brr2_1"/>
    <property type="match status" value="1"/>
</dbReference>
<protein>
    <submittedName>
        <fullName evidence="9">RNA helicase BRR2</fullName>
    </submittedName>
</protein>
<dbReference type="SMART" id="SM00973">
    <property type="entry name" value="Sec63"/>
    <property type="match status" value="2"/>
</dbReference>
<dbReference type="InterPro" id="IPR011545">
    <property type="entry name" value="DEAD/DEAH_box_helicase_dom"/>
</dbReference>
<dbReference type="GO" id="GO:0003676">
    <property type="term" value="F:nucleic acid binding"/>
    <property type="evidence" value="ECO:0007669"/>
    <property type="project" value="InterPro"/>
</dbReference>
<dbReference type="OMA" id="MNPKEFN"/>
<dbReference type="GO" id="GO:0005524">
    <property type="term" value="F:ATP binding"/>
    <property type="evidence" value="ECO:0007669"/>
    <property type="project" value="UniProtKB-KW"/>
</dbReference>
<dbReference type="InterPro" id="IPR036390">
    <property type="entry name" value="WH_DNA-bd_sf"/>
</dbReference>
<feature type="domain" description="Helicase C-terminal" evidence="8">
    <location>
        <begin position="724"/>
        <end position="941"/>
    </location>
</feature>
<dbReference type="Pfam" id="PF02889">
    <property type="entry name" value="Sec63"/>
    <property type="match status" value="2"/>
</dbReference>
<dbReference type="InterPro" id="IPR001650">
    <property type="entry name" value="Helicase_C-like"/>
</dbReference>
<sequence>MPPKKPDLSGYQYSALSSLVINADRSQRRPDEPSGEAESLAGRINFRDMGSAVKSEGVKDLDKKRKKAEAGDELKQPQPKRQAVSSSFSQQNTYANVLQATAELEGLRYHPKTAETRDIYELILSIVHTALGDQAQDVVRSAADTTLEILKDDDLKDLDKKKEIEEILGVLSTETFGQLTNLSKKITDYDEPNPQDGAANGNAKMAEIDQEAGVAVLFNDEEEESDQDGVGYVVRDGSDDSDASDDEARPRQGAEDADASDAEADNDDGEDALMIGTSASAANGASKQNDPNHVSPRDVDAFWIQRQISQHYSDAHEASEKADSAFDILSAESDVRDCENGLMELFDYDKFELVQVLTKNRDLVVWCTRLSRADDDERVNVQVAMREKGVAWILKALQGDAALNGTSTKGKAGNGLAAADLENAQRKAQRLTSRATIAPGSTAQPRRGVDLEAMVFTQGGHLNTNAKVRLPEGSFKRTKKGYEEIHIPAPVKRTVGEGELVPIANLPEWAQGAFPGATSLNPVQSRCYPVAFGSDEPMLLCAPTGAGKTNVAMLTILHEIGKWRDQETGEIDLNAFKIVYVAPMKALVSEQAGNFRDRLQFYGIVVNELTGDSQLTKAQIAETQIIVTTPEKWDVISRKSTDTSYTNLVRLLIVDEIHLLHDDRGPVLEAIISRTIRRMEQMSDPVRLVGLSATLPNYQDVATFLRVNPKTGLFYFESNYRPCPLKQEYVGITEKKAIKRLLVMNEVTYEKTLDQAGKNQVLIFVHSRKETAKTAKFIRDKAMEQETLNRFLPPSPASQEVLRSELDNVTDGDLKDVMPYGFGIHHAGMSRLDRELVEALFADGHLQVLVSTATLAWGVNLPAHTVIIKGTQIYNPEKGRWCEITPQDMLQMLGRAGRPQFDTFGEGIIITNHSELQYYLSLLNQQLPIESQLVSKLADNLNAEIVLGTIRNRDEAVAWLGYTYLYVRMLHSPTLYSVTADYAEDDPFLEQKRADIVHTAAALLEKCGLLRYERRTGNFTSNELGRIASHYYITHDSMSTYHQQIKPQLGLIELFRIFALSNEFRHQVVRQDEKLEVAKLLERVPVPVKEAADDPIAKVNVLLQSWISQLKLDGYVLAADMVYVTQSAGRILRAIFEICLKRGYARLSRMALDLCKMVESRQWGSMTPLRQFRGVPADLIRRLERKEYPWNRLRDLEPNEIGELIGIPKAGRLVHRLVHQFPRLELQAFFQPLTRSLLHVQLTITPDFQWDEKVHSGAQSFWIMVEDVDAEILHYHDQFLLLRKYAEQEHTVTFTIPMTEPIPPNYYISVVSDRWLHSEVRLPISFKNLILPEKFPPHTPLLELQPQPLSALNDADAEELYARSFSHFNKVQTQTFHALYGSDDTVFIGAPTGSGKTVCAELALLRLWKDPEAGRAVCVVPYDSMVAPRVAEWKTKFGSYQDGKEIVGLTGETSADLRLLEMADVVICTPEHWDVLSRRWRQRKNVQTISLYIFDEIHLIGDYRVGPTYEIVASRARFVAAQTQTPTRMIALSVPLANARDLGDWLGAPSGSVFNFAPAARQVPMEVHIQTFNIPHFPSMMIAMAKPAYLSIIEHAPDQPVIAFVPSRKQAKLTAEDLLAYVIADSDRADGESDDGESRFLNIEMEDLEPHLARVQDRELRELLASGIAYYHEGLTKNDRRIVERLFSADAIRVVVASKETAWSIPLTAHLVLLMSVQTYEGREHRYVDYALPDVLQMVGRCVVPNEAGTSRLVLLCQSTRKDYFKKFLAEGLPIESRLTSYAQDFFNAEIVARTIDDKQAAVDILTWTLMYRRLQQNPQAYNCQGKSMAHIGEYLSELVETTLADLENSKCIAIEDEMDVSPLNLGMIASYYNVSYVTIDVFNMSLSARTKLRGLLEIVSSAAEFEDLPIRAHEDVVLGRIYDRLPLKLERLDTLSPYHKAFVLLQAHFARLTLPVDLEADLRVVLGKVLVLLSACVDVMSSNAYLGAVVAMEVSQMVVQAVGQGGSVLRQVPFFTDAVVARCKERGVEDVYALSDRLADLGEGERDELLQMDKRQIAQVAAFVNAFPYIELSYTIDTPREERNASEPLSVTVHLETDADEEESLVAQSTFYPTKKLVQWWIVIGDPGTRNLLAIKKVTIRKTTDVTLEVQLPKGRHERLKIWLVCDSYVGADREVEVEAVEVAEGVESDEEESDEDDEEEDGE</sequence>
<feature type="compositionally biased region" description="Acidic residues" evidence="6">
    <location>
        <begin position="255"/>
        <end position="271"/>
    </location>
</feature>
<dbReference type="SUPFAM" id="SSF52540">
    <property type="entry name" value="P-loop containing nucleoside triphosphate hydrolases"/>
    <property type="match status" value="4"/>
</dbReference>
<dbReference type="InterPro" id="IPR035892">
    <property type="entry name" value="C2_domain_sf"/>
</dbReference>
<dbReference type="CDD" id="cd18795">
    <property type="entry name" value="SF2_C_Ski2"/>
    <property type="match status" value="1"/>
</dbReference>
<keyword evidence="1" id="KW-0677">Repeat</keyword>
<dbReference type="PROSITE" id="PS51194">
    <property type="entry name" value="HELICASE_CTER"/>
    <property type="match status" value="1"/>
</dbReference>
<dbReference type="Proteomes" id="UP000019377">
    <property type="component" value="Unassembled WGS sequence"/>
</dbReference>
<dbReference type="FunFam" id="3.40.50.300:FF:000368">
    <property type="entry name" value="U5 small nuclear ribonucleoprotein 200 kDa helicase"/>
    <property type="match status" value="1"/>
</dbReference>
<dbReference type="FunFam" id="1.10.10.10:FF:000024">
    <property type="entry name" value="U5 small nuclear ribonucleoprotein helicase"/>
    <property type="match status" value="1"/>
</dbReference>
<dbReference type="FunFam" id="3.40.50.300:FF:000102">
    <property type="entry name" value="RNA helicase, activating signal cointegrator 1"/>
    <property type="match status" value="1"/>
</dbReference>
<dbReference type="HOGENOM" id="CLU_000335_1_0_1"/>
<dbReference type="PANTHER" id="PTHR47961:SF4">
    <property type="entry name" value="ACTIVATING SIGNAL COINTEGRATOR 1 COMPLEX SUBUNIT 3"/>
    <property type="match status" value="1"/>
</dbReference>
<dbReference type="FunFam" id="1.10.150.20:FF:000004">
    <property type="entry name" value="U5 small nuclear ribonucleoprotein helicase"/>
    <property type="match status" value="1"/>
</dbReference>
<accession>V5EC16</accession>
<feature type="compositionally biased region" description="Basic and acidic residues" evidence="6">
    <location>
        <begin position="56"/>
        <end position="75"/>
    </location>
</feature>
<evidence type="ECO:0000256" key="6">
    <source>
        <dbReference type="SAM" id="MobiDB-lite"/>
    </source>
</evidence>
<feature type="region of interest" description="Disordered" evidence="6">
    <location>
        <begin position="2182"/>
        <end position="2205"/>
    </location>
</feature>
<dbReference type="SUPFAM" id="SSF158702">
    <property type="entry name" value="Sec63 N-terminal domain-like"/>
    <property type="match status" value="2"/>
</dbReference>
<dbReference type="Gene3D" id="1.10.3380.10">
    <property type="entry name" value="Sec63 N-terminal domain-like domain"/>
    <property type="match status" value="2"/>
</dbReference>
<organism evidence="9 10">
    <name type="scientific">Kalmanozyma brasiliensis (strain GHG001)</name>
    <name type="common">Yeast</name>
    <name type="synonym">Pseudozyma brasiliensis</name>
    <dbReference type="NCBI Taxonomy" id="1365824"/>
    <lineage>
        <taxon>Eukaryota</taxon>
        <taxon>Fungi</taxon>
        <taxon>Dikarya</taxon>
        <taxon>Basidiomycota</taxon>
        <taxon>Ustilaginomycotina</taxon>
        <taxon>Ustilaginomycetes</taxon>
        <taxon>Ustilaginales</taxon>
        <taxon>Ustilaginaceae</taxon>
        <taxon>Kalmanozyma</taxon>
    </lineage>
</organism>
<dbReference type="SMART" id="SM00490">
    <property type="entry name" value="HELICc"/>
    <property type="match status" value="2"/>
</dbReference>
<dbReference type="InterPro" id="IPR003593">
    <property type="entry name" value="AAA+_ATPase"/>
</dbReference>
<name>V5EC16_KALBG</name>
<dbReference type="OrthoDB" id="5575at2759"/>
<proteinExistence type="predicted"/>
<dbReference type="FunFam" id="1.10.3380.10:FF:000001">
    <property type="entry name" value="U5 small nuclear ribonucleoprotein helicase"/>
    <property type="match status" value="1"/>
</dbReference>
<dbReference type="InterPro" id="IPR048863">
    <property type="entry name" value="BRR2_plug"/>
</dbReference>
<dbReference type="Pfam" id="PF00271">
    <property type="entry name" value="Helicase_C"/>
    <property type="match status" value="1"/>
</dbReference>
<dbReference type="SMART" id="SM00487">
    <property type="entry name" value="DEXDc"/>
    <property type="match status" value="2"/>
</dbReference>
<dbReference type="Gene3D" id="1.10.150.20">
    <property type="entry name" value="5' to 3' exonuclease, C-terminal subdomain"/>
    <property type="match status" value="2"/>
</dbReference>
<evidence type="ECO:0000259" key="8">
    <source>
        <dbReference type="PROSITE" id="PS51194"/>
    </source>
</evidence>
<dbReference type="InterPro" id="IPR050474">
    <property type="entry name" value="Hel308_SKI2-like"/>
</dbReference>
<dbReference type="PROSITE" id="PS51192">
    <property type="entry name" value="HELICASE_ATP_BIND_1"/>
    <property type="match status" value="2"/>
</dbReference>
<dbReference type="Gene3D" id="2.60.40.150">
    <property type="entry name" value="C2 domain"/>
    <property type="match status" value="2"/>
</dbReference>
<dbReference type="eggNOG" id="KOG0951">
    <property type="taxonomic scope" value="Eukaryota"/>
</dbReference>
<dbReference type="SUPFAM" id="SSF46785">
    <property type="entry name" value="Winged helix' DNA-binding domain"/>
    <property type="match status" value="1"/>
</dbReference>
<dbReference type="GO" id="GO:0003678">
    <property type="term" value="F:DNA helicase activity"/>
    <property type="evidence" value="ECO:0007669"/>
    <property type="project" value="TreeGrafter"/>
</dbReference>
<dbReference type="GO" id="GO:0005682">
    <property type="term" value="C:U5 snRNP"/>
    <property type="evidence" value="ECO:0007669"/>
    <property type="project" value="UniProtKB-ARBA"/>
</dbReference>
<dbReference type="GO" id="GO:0000393">
    <property type="term" value="P:spliceosomal conformational changes to generate catalytic conformation"/>
    <property type="evidence" value="ECO:0007669"/>
    <property type="project" value="UniProtKB-ARBA"/>
</dbReference>
<feature type="domain" description="Helicase ATP-binding" evidence="7">
    <location>
        <begin position="529"/>
        <end position="713"/>
    </location>
</feature>
<evidence type="ECO:0000256" key="1">
    <source>
        <dbReference type="ARBA" id="ARBA00022737"/>
    </source>
</evidence>
<evidence type="ECO:0000259" key="7">
    <source>
        <dbReference type="PROSITE" id="PS51192"/>
    </source>
</evidence>
<evidence type="ECO:0000313" key="9">
    <source>
        <dbReference type="EMBL" id="EST07981.1"/>
    </source>
</evidence>
<keyword evidence="2" id="KW-0547">Nucleotide-binding</keyword>
<dbReference type="FunFam" id="2.60.40.150:FF:000133">
    <property type="entry name" value="Pre-mRNA splicing helicase, putative"/>
    <property type="match status" value="1"/>
</dbReference>
<dbReference type="InterPro" id="IPR004179">
    <property type="entry name" value="Sec63-dom"/>
</dbReference>
<dbReference type="Pfam" id="PF18149">
    <property type="entry name" value="Helicase_PWI"/>
    <property type="match status" value="1"/>
</dbReference>
<dbReference type="InterPro" id="IPR014001">
    <property type="entry name" value="Helicase_ATP-bd"/>
</dbReference>
<dbReference type="EMBL" id="KI545861">
    <property type="protein sequence ID" value="EST07981.1"/>
    <property type="molecule type" value="Genomic_DNA"/>
</dbReference>
<dbReference type="InterPro" id="IPR027417">
    <property type="entry name" value="P-loop_NTPase"/>
</dbReference>
<feature type="domain" description="Helicase ATP-binding" evidence="7">
    <location>
        <begin position="1377"/>
        <end position="1554"/>
    </location>
</feature>
<dbReference type="InterPro" id="IPR041094">
    <property type="entry name" value="Brr2_helicase_PWI"/>
</dbReference>
<dbReference type="STRING" id="1365824.V5EC16"/>
<dbReference type="PIRSF" id="PIRSF039073">
    <property type="entry name" value="BRR2"/>
    <property type="match status" value="1"/>
</dbReference>
<dbReference type="SUPFAM" id="SSF81296">
    <property type="entry name" value="E set domains"/>
    <property type="match status" value="1"/>
</dbReference>
<dbReference type="FunFam" id="3.40.50.300:FF:000254">
    <property type="entry name" value="U5 small nuclear ribonucleoprotein helicase"/>
    <property type="match status" value="1"/>
</dbReference>
<keyword evidence="3" id="KW-0378">Hydrolase</keyword>
<dbReference type="Pfam" id="PF21188">
    <property type="entry name" value="BRR2_plug"/>
    <property type="match status" value="1"/>
</dbReference>
<dbReference type="GO" id="GO:0000712">
    <property type="term" value="P:resolution of meiotic recombination intermediates"/>
    <property type="evidence" value="ECO:0007669"/>
    <property type="project" value="TreeGrafter"/>
</dbReference>
<feature type="region of interest" description="Disordered" evidence="6">
    <location>
        <begin position="222"/>
        <end position="271"/>
    </location>
</feature>
<dbReference type="CDD" id="cd18021">
    <property type="entry name" value="DEXHc_Brr2_2"/>
    <property type="match status" value="1"/>
</dbReference>
<dbReference type="GeneID" id="27418145"/>
<dbReference type="Pfam" id="PF23445">
    <property type="entry name" value="WHD_SNRNP200"/>
    <property type="match status" value="2"/>
</dbReference>
<dbReference type="InterPro" id="IPR036388">
    <property type="entry name" value="WH-like_DNA-bd_sf"/>
</dbReference>
<feature type="region of interest" description="Disordered" evidence="6">
    <location>
        <begin position="22"/>
        <end position="89"/>
    </location>
</feature>
<keyword evidence="4 9" id="KW-0347">Helicase</keyword>
<dbReference type="Gene3D" id="3.40.50.300">
    <property type="entry name" value="P-loop containing nucleotide triphosphate hydrolases"/>
    <property type="match status" value="4"/>
</dbReference>
<dbReference type="InterPro" id="IPR014756">
    <property type="entry name" value="Ig_E-set"/>
</dbReference>
<dbReference type="FunFam" id="3.40.50.300:FF:000062">
    <property type="entry name" value="U5 small nuclear ribonucleoprotein helicase"/>
    <property type="match status" value="1"/>
</dbReference>
<dbReference type="RefSeq" id="XP_016292970.1">
    <property type="nucleotide sequence ID" value="XM_016435519.1"/>
</dbReference>
<dbReference type="PANTHER" id="PTHR47961">
    <property type="entry name" value="DNA POLYMERASE THETA, PUTATIVE (AFU_ORTHOLOGUE AFUA_1G05260)-RELATED"/>
    <property type="match status" value="1"/>
</dbReference>
<reference evidence="10" key="1">
    <citation type="journal article" date="2013" name="Genome Announc.">
        <title>Draft genome sequence of Pseudozyma brasiliensis sp. nov. strain GHG001, a high producer of endo-1,4-xylanase isolated from an insect pest of sugarcane.</title>
        <authorList>
            <person name="Oliveira J.V.D.C."/>
            <person name="dos Santos R.A.C."/>
            <person name="Borges T.A."/>
            <person name="Riano-Pachon D.M."/>
            <person name="Goldman G.H."/>
        </authorList>
    </citation>
    <scope>NUCLEOTIDE SEQUENCE [LARGE SCALE GENOMIC DNA]</scope>
    <source>
        <strain evidence="10">GHG001</strain>
    </source>
</reference>
<dbReference type="InterPro" id="IPR057842">
    <property type="entry name" value="WH_MER3"/>
</dbReference>
<gene>
    <name evidence="9" type="ORF">PSEUBRA_SCAF19g03212</name>
</gene>
<dbReference type="Gene3D" id="1.10.10.10">
    <property type="entry name" value="Winged helix-like DNA-binding domain superfamily/Winged helix DNA-binding domain"/>
    <property type="match status" value="2"/>
</dbReference>
<evidence type="ECO:0000256" key="4">
    <source>
        <dbReference type="ARBA" id="ARBA00022806"/>
    </source>
</evidence>
<keyword evidence="10" id="KW-1185">Reference proteome</keyword>
<dbReference type="FunFam" id="2.60.40.150:FF:000004">
    <property type="entry name" value="RNA helicase, activating signal cointegrator 1"/>
    <property type="match status" value="1"/>
</dbReference>
<dbReference type="SMART" id="SM00382">
    <property type="entry name" value="AAA"/>
    <property type="match status" value="2"/>
</dbReference>
<dbReference type="Pfam" id="PF00270">
    <property type="entry name" value="DEAD"/>
    <property type="match status" value="2"/>
</dbReference>
<evidence type="ECO:0000256" key="5">
    <source>
        <dbReference type="ARBA" id="ARBA00022840"/>
    </source>
</evidence>
<dbReference type="GO" id="GO:0016787">
    <property type="term" value="F:hydrolase activity"/>
    <property type="evidence" value="ECO:0007669"/>
    <property type="project" value="UniProtKB-KW"/>
</dbReference>
<evidence type="ECO:0000256" key="3">
    <source>
        <dbReference type="ARBA" id="ARBA00022801"/>
    </source>
</evidence>
<dbReference type="FunFam" id="1.10.10.10:FF:000012">
    <property type="entry name" value="U5 small nuclear ribonucleoprotein helicase"/>
    <property type="match status" value="1"/>
</dbReference>